<reference evidence="3 4" key="1">
    <citation type="journal article" date="2019" name="Int. J. Syst. Evol. Microbiol.">
        <title>The Global Catalogue of Microorganisms (GCM) 10K type strain sequencing project: providing services to taxonomists for standard genome sequencing and annotation.</title>
        <authorList>
            <consortium name="The Broad Institute Genomics Platform"/>
            <consortium name="The Broad Institute Genome Sequencing Center for Infectious Disease"/>
            <person name="Wu L."/>
            <person name="Ma J."/>
        </authorList>
    </citation>
    <scope>NUCLEOTIDE SEQUENCE [LARGE SCALE GENOMIC DNA]</scope>
    <source>
        <strain evidence="3 4">JCM 14718</strain>
    </source>
</reference>
<accession>A0ABN2HML7</accession>
<proteinExistence type="predicted"/>
<evidence type="ECO:0000256" key="2">
    <source>
        <dbReference type="SAM" id="MobiDB-lite"/>
    </source>
</evidence>
<evidence type="ECO:0008006" key="5">
    <source>
        <dbReference type="Google" id="ProtNLM"/>
    </source>
</evidence>
<gene>
    <name evidence="3" type="ORF">GCM10009765_44800</name>
</gene>
<dbReference type="EMBL" id="BAAANY010000017">
    <property type="protein sequence ID" value="GAA1690352.1"/>
    <property type="molecule type" value="Genomic_DNA"/>
</dbReference>
<evidence type="ECO:0000313" key="3">
    <source>
        <dbReference type="EMBL" id="GAA1690352.1"/>
    </source>
</evidence>
<organism evidence="3 4">
    <name type="scientific">Fodinicola feengrottensis</name>
    <dbReference type="NCBI Taxonomy" id="435914"/>
    <lineage>
        <taxon>Bacteria</taxon>
        <taxon>Bacillati</taxon>
        <taxon>Actinomycetota</taxon>
        <taxon>Actinomycetes</taxon>
        <taxon>Mycobacteriales</taxon>
        <taxon>Fodinicola</taxon>
    </lineage>
</organism>
<feature type="compositionally biased region" description="Low complexity" evidence="2">
    <location>
        <begin position="134"/>
        <end position="189"/>
    </location>
</feature>
<feature type="compositionally biased region" description="Basic residues" evidence="2">
    <location>
        <begin position="123"/>
        <end position="133"/>
    </location>
</feature>
<sequence>MQDALKTYLAMATGLSDVSRKKAKAAAKKLAKRGGATVEQIQTLTEDLVSTSTNNRDALQKIVRLEVDRALGLVGLATADEVETLTSRVRDLERELAAAKSKITTTEAAAAAAKAEAEAVKAPVKRAPARKAPAKAPAKTAAPKTAAAKTTAPAKKTATKAAPAQAAKAGPAKTALAKTAPAKTSPAKTVSSPPPAATS</sequence>
<comment type="caution">
    <text evidence="3">The sequence shown here is derived from an EMBL/GenBank/DDBJ whole genome shotgun (WGS) entry which is preliminary data.</text>
</comment>
<evidence type="ECO:0000313" key="4">
    <source>
        <dbReference type="Proteomes" id="UP001500618"/>
    </source>
</evidence>
<dbReference type="Proteomes" id="UP001500618">
    <property type="component" value="Unassembled WGS sequence"/>
</dbReference>
<keyword evidence="4" id="KW-1185">Reference proteome</keyword>
<protein>
    <recommendedName>
        <fullName evidence="5">Polyhydroxyalkanoate synthesis regulator phasin</fullName>
    </recommendedName>
</protein>
<feature type="region of interest" description="Disordered" evidence="2">
    <location>
        <begin position="118"/>
        <end position="199"/>
    </location>
</feature>
<dbReference type="RefSeq" id="WP_344312332.1">
    <property type="nucleotide sequence ID" value="NZ_BAAANY010000017.1"/>
</dbReference>
<feature type="coiled-coil region" evidence="1">
    <location>
        <begin position="82"/>
        <end position="116"/>
    </location>
</feature>
<evidence type="ECO:0000256" key="1">
    <source>
        <dbReference type="SAM" id="Coils"/>
    </source>
</evidence>
<name>A0ABN2HML7_9ACTN</name>
<keyword evidence="1" id="KW-0175">Coiled coil</keyword>